<reference evidence="1 2" key="1">
    <citation type="submission" date="2018-06" db="EMBL/GenBank/DDBJ databases">
        <title>Extensive metabolic versatility and redundancy in microbially diverse, dynamic hydrothermal sediments.</title>
        <authorList>
            <person name="Dombrowski N."/>
            <person name="Teske A."/>
            <person name="Baker B.J."/>
        </authorList>
    </citation>
    <scope>NUCLEOTIDE SEQUENCE [LARGE SCALE GENOMIC DNA]</scope>
    <source>
        <strain evidence="1">B36_G15</strain>
    </source>
</reference>
<proteinExistence type="predicted"/>
<dbReference type="Proteomes" id="UP000268469">
    <property type="component" value="Unassembled WGS sequence"/>
</dbReference>
<organism evidence="1 2">
    <name type="scientific">candidate division WOR-3 bacterium</name>
    <dbReference type="NCBI Taxonomy" id="2052148"/>
    <lineage>
        <taxon>Bacteria</taxon>
        <taxon>Bacteria division WOR-3</taxon>
    </lineage>
</organism>
<comment type="caution">
    <text evidence="1">The sequence shown here is derived from an EMBL/GenBank/DDBJ whole genome shotgun (WGS) entry which is preliminary data.</text>
</comment>
<evidence type="ECO:0000313" key="2">
    <source>
        <dbReference type="Proteomes" id="UP000268469"/>
    </source>
</evidence>
<dbReference type="AlphaFoldDB" id="A0A660SJ58"/>
<accession>A0A660SJ58</accession>
<sequence length="112" mass="13411">MHIRGYGGWNWYNFDPPINDEDGRFWFFYIQENPYPYCTQLCCDDSVDYPEVWYVPRSRTPTNITISIYDPTGRLVYQRDKIITAGSRHLPVGLYFVRLASRHEVNRFIIVH</sequence>
<gene>
    <name evidence="1" type="ORF">DRP53_04590</name>
</gene>
<evidence type="ECO:0008006" key="3">
    <source>
        <dbReference type="Google" id="ProtNLM"/>
    </source>
</evidence>
<evidence type="ECO:0000313" key="1">
    <source>
        <dbReference type="EMBL" id="RKX70572.1"/>
    </source>
</evidence>
<name>A0A660SJ58_UNCW3</name>
<protein>
    <recommendedName>
        <fullName evidence="3">Secretion system C-terminal sorting domain-containing protein</fullName>
    </recommendedName>
</protein>
<dbReference type="EMBL" id="QNBE01000035">
    <property type="protein sequence ID" value="RKX70572.1"/>
    <property type="molecule type" value="Genomic_DNA"/>
</dbReference>